<evidence type="ECO:0000313" key="3">
    <source>
        <dbReference type="Proteomes" id="UP000033423"/>
    </source>
</evidence>
<dbReference type="InterPro" id="IPR036013">
    <property type="entry name" value="Band_7/SPFH_dom_sf"/>
</dbReference>
<dbReference type="PATRIC" id="fig|29290.4.peg.3252"/>
<keyword evidence="1" id="KW-0175">Coiled coil</keyword>
<protein>
    <submittedName>
        <fullName evidence="2">Band 7 protein</fullName>
    </submittedName>
</protein>
<proteinExistence type="predicted"/>
<evidence type="ECO:0000256" key="1">
    <source>
        <dbReference type="SAM" id="Coils"/>
    </source>
</evidence>
<name>A0A0F3GTV9_9BACT</name>
<comment type="caution">
    <text evidence="2">The sequence shown here is derived from an EMBL/GenBank/DDBJ whole genome shotgun (WGS) entry which is preliminary data.</text>
</comment>
<feature type="coiled-coil region" evidence="1">
    <location>
        <begin position="216"/>
        <end position="254"/>
    </location>
</feature>
<accession>A0A0F3GTV9</accession>
<sequence length="341" mass="39034">MFMFGFKYIKFDSMTYVIHYKNGKIIREGRGLSFFYFAPDSSIVAIPVGSSDIQFVFNESTADFQTISIQGQIIYKVENPKHLAELLDFTVDKNGTYKKKDHEKLNQRLIGEAQTATSAFIQSLTLKESLRSAKKIEEKIITGLHESNAVSILGVTPLSANILAVRATPEMERALEADTREALQQQADHAIYERRNYAVEQERTIRESELSTEIAVQEKNKQIAEKKMEAEILIEQNKRRIREMQVEADIAVERHRKTLIDIKVENERKEADSKGYVLTATLKPYKDMDWKTLSVINKDALDPTLTIAMAFRELAERADKIGTLNISPELLDRLLNTERKK</sequence>
<dbReference type="AlphaFoldDB" id="A0A0F3GTV9"/>
<organism evidence="2 3">
    <name type="scientific">Candidatus Magnetobacterium bavaricum</name>
    <dbReference type="NCBI Taxonomy" id="29290"/>
    <lineage>
        <taxon>Bacteria</taxon>
        <taxon>Pseudomonadati</taxon>
        <taxon>Nitrospirota</taxon>
        <taxon>Thermodesulfovibrionia</taxon>
        <taxon>Thermodesulfovibrionales</taxon>
        <taxon>Candidatus Magnetobacteriaceae</taxon>
        <taxon>Candidatus Magnetobacterium</taxon>
    </lineage>
</organism>
<reference evidence="2 3" key="1">
    <citation type="submission" date="2015-02" db="EMBL/GenBank/DDBJ databases">
        <title>Single-cell genomics of uncultivated deep-branching MTB reveals a conserved set of magnetosome genes.</title>
        <authorList>
            <person name="Kolinko S."/>
            <person name="Richter M."/>
            <person name="Glockner F.O."/>
            <person name="Brachmann A."/>
            <person name="Schuler D."/>
        </authorList>
    </citation>
    <scope>NUCLEOTIDE SEQUENCE [LARGE SCALE GENOMIC DNA]</scope>
    <source>
        <strain evidence="2">TM-1</strain>
    </source>
</reference>
<keyword evidence="3" id="KW-1185">Reference proteome</keyword>
<dbReference type="Proteomes" id="UP000033423">
    <property type="component" value="Unassembled WGS sequence"/>
</dbReference>
<evidence type="ECO:0000313" key="2">
    <source>
        <dbReference type="EMBL" id="KJU85369.1"/>
    </source>
</evidence>
<dbReference type="SUPFAM" id="SSF117892">
    <property type="entry name" value="Band 7/SPFH domain"/>
    <property type="match status" value="1"/>
</dbReference>
<dbReference type="EMBL" id="LACI01001055">
    <property type="protein sequence ID" value="KJU85369.1"/>
    <property type="molecule type" value="Genomic_DNA"/>
</dbReference>
<dbReference type="Gene3D" id="3.30.479.30">
    <property type="entry name" value="Band 7 domain"/>
    <property type="match status" value="1"/>
</dbReference>
<gene>
    <name evidence="2" type="ORF">MBAV_002437</name>
</gene>